<sequence>MGVAGLWGLLTPCYENIDCLSSLKEDYGVSLLAVDLSIWVVEAIHALRYVRKGGITENAFLLSIFYKVRKLNTSGIQVVGVIDSDTPNALKVKQRIRQGKGSITYNTFNRQLDLAAQLLRCLGVKVLKSKGEAEALCAALNHENVCDGVITQDSDVFLFGAKTVIRDLKLNDRKKPGDVGIGKIYHMDKIKATIGLDHMGLISLSLFAGSDFTKGIEGVGCKKALPFIKYLNENYVDGDTDDMTLILSAWSEKMKRRENENILEVEEVRMWGKIMKSNTESNGSVSLFPDIKAINEYRQSVSKEIESLSSLLARHFKQKRPDLEGFF</sequence>
<evidence type="ECO:0000256" key="3">
    <source>
        <dbReference type="ARBA" id="ARBA00022723"/>
    </source>
</evidence>
<protein>
    <recommendedName>
        <fullName evidence="6">XPG-I domain-containing protein</fullName>
    </recommendedName>
</protein>
<gene>
    <name evidence="7" type="ORF">ASTO00021_LOCUS10337</name>
</gene>
<dbReference type="GO" id="GO:0003677">
    <property type="term" value="F:DNA binding"/>
    <property type="evidence" value="ECO:0007669"/>
    <property type="project" value="InterPro"/>
</dbReference>
<organism evidence="7">
    <name type="scientific">Aplanochytrium stocchinoi</name>
    <dbReference type="NCBI Taxonomy" id="215587"/>
    <lineage>
        <taxon>Eukaryota</taxon>
        <taxon>Sar</taxon>
        <taxon>Stramenopiles</taxon>
        <taxon>Bigyra</taxon>
        <taxon>Labyrinthulomycetes</taxon>
        <taxon>Thraustochytrida</taxon>
        <taxon>Thraustochytriidae</taxon>
        <taxon>Aplanochytrium</taxon>
    </lineage>
</organism>
<dbReference type="PRINTS" id="PR00853">
    <property type="entry name" value="XPGRADSUPER"/>
</dbReference>
<comment type="cofactor">
    <cofactor evidence="1">
        <name>Mg(2+)</name>
        <dbReference type="ChEBI" id="CHEBI:18420"/>
    </cofactor>
</comment>
<dbReference type="InterPro" id="IPR006084">
    <property type="entry name" value="XPG/Rad2"/>
</dbReference>
<feature type="domain" description="XPG-I" evidence="6">
    <location>
        <begin position="120"/>
        <end position="196"/>
    </location>
</feature>
<dbReference type="Gene3D" id="1.10.150.20">
    <property type="entry name" value="5' to 3' exonuclease, C-terminal subdomain"/>
    <property type="match status" value="1"/>
</dbReference>
<dbReference type="InterPro" id="IPR006086">
    <property type="entry name" value="XPG-I_dom"/>
</dbReference>
<evidence type="ECO:0000256" key="5">
    <source>
        <dbReference type="ARBA" id="ARBA00023128"/>
    </source>
</evidence>
<dbReference type="Gene3D" id="3.40.50.1010">
    <property type="entry name" value="5'-nuclease"/>
    <property type="match status" value="1"/>
</dbReference>
<reference evidence="7" key="1">
    <citation type="submission" date="2021-01" db="EMBL/GenBank/DDBJ databases">
        <authorList>
            <person name="Corre E."/>
            <person name="Pelletier E."/>
            <person name="Niang G."/>
            <person name="Scheremetjew M."/>
            <person name="Finn R."/>
            <person name="Kale V."/>
            <person name="Holt S."/>
            <person name="Cochrane G."/>
            <person name="Meng A."/>
            <person name="Brown T."/>
            <person name="Cohen L."/>
        </authorList>
    </citation>
    <scope>NUCLEOTIDE SEQUENCE</scope>
    <source>
        <strain evidence="7">GSBS06</strain>
    </source>
</reference>
<evidence type="ECO:0000256" key="1">
    <source>
        <dbReference type="ARBA" id="ARBA00001946"/>
    </source>
</evidence>
<dbReference type="GO" id="GO:0017108">
    <property type="term" value="F:5'-flap endonuclease activity"/>
    <property type="evidence" value="ECO:0007669"/>
    <property type="project" value="TreeGrafter"/>
</dbReference>
<dbReference type="InterPro" id="IPR008918">
    <property type="entry name" value="HhH2"/>
</dbReference>
<evidence type="ECO:0000256" key="2">
    <source>
        <dbReference type="ARBA" id="ARBA00022553"/>
    </source>
</evidence>
<proteinExistence type="predicted"/>
<dbReference type="Pfam" id="PF00867">
    <property type="entry name" value="XPG_I"/>
    <property type="match status" value="1"/>
</dbReference>
<dbReference type="SMART" id="SM00279">
    <property type="entry name" value="HhH2"/>
    <property type="match status" value="1"/>
</dbReference>
<dbReference type="SMART" id="SM00484">
    <property type="entry name" value="XPGI"/>
    <property type="match status" value="1"/>
</dbReference>
<evidence type="ECO:0000313" key="7">
    <source>
        <dbReference type="EMBL" id="CAE0440189.1"/>
    </source>
</evidence>
<name>A0A7S3UY07_9STRA</name>
<keyword evidence="2" id="KW-0597">Phosphoprotein</keyword>
<dbReference type="Pfam" id="PF00752">
    <property type="entry name" value="XPG_N"/>
    <property type="match status" value="1"/>
</dbReference>
<dbReference type="PANTHER" id="PTHR11081">
    <property type="entry name" value="FLAP ENDONUCLEASE FAMILY MEMBER"/>
    <property type="match status" value="1"/>
</dbReference>
<keyword evidence="5" id="KW-0496">Mitochondrion</keyword>
<dbReference type="SUPFAM" id="SSF88723">
    <property type="entry name" value="PIN domain-like"/>
    <property type="match status" value="1"/>
</dbReference>
<accession>A0A7S3UY07</accession>
<dbReference type="PANTHER" id="PTHR11081:SF59">
    <property type="entry name" value="FI23547P1"/>
    <property type="match status" value="1"/>
</dbReference>
<dbReference type="InterPro" id="IPR006085">
    <property type="entry name" value="XPG_DNA_repair_N"/>
</dbReference>
<dbReference type="EMBL" id="HBIN01013673">
    <property type="protein sequence ID" value="CAE0440189.1"/>
    <property type="molecule type" value="Transcribed_RNA"/>
</dbReference>
<evidence type="ECO:0000256" key="4">
    <source>
        <dbReference type="ARBA" id="ARBA00022842"/>
    </source>
</evidence>
<evidence type="ECO:0000259" key="6">
    <source>
        <dbReference type="SMART" id="SM00484"/>
    </source>
</evidence>
<keyword evidence="4" id="KW-0460">Magnesium</keyword>
<dbReference type="AlphaFoldDB" id="A0A7S3UY07"/>
<dbReference type="GO" id="GO:0046872">
    <property type="term" value="F:metal ion binding"/>
    <property type="evidence" value="ECO:0007669"/>
    <property type="project" value="UniProtKB-KW"/>
</dbReference>
<keyword evidence="3" id="KW-0479">Metal-binding</keyword>
<dbReference type="InterPro" id="IPR029060">
    <property type="entry name" value="PIN-like_dom_sf"/>
</dbReference>